<organism evidence="1 2">
    <name type="scientific">Dunaliella salina</name>
    <name type="common">Green alga</name>
    <name type="synonym">Protococcus salinus</name>
    <dbReference type="NCBI Taxonomy" id="3046"/>
    <lineage>
        <taxon>Eukaryota</taxon>
        <taxon>Viridiplantae</taxon>
        <taxon>Chlorophyta</taxon>
        <taxon>core chlorophytes</taxon>
        <taxon>Chlorophyceae</taxon>
        <taxon>CS clade</taxon>
        <taxon>Chlamydomonadales</taxon>
        <taxon>Dunaliellaceae</taxon>
        <taxon>Dunaliella</taxon>
    </lineage>
</organism>
<keyword evidence="2" id="KW-1185">Reference proteome</keyword>
<dbReference type="Proteomes" id="UP000815325">
    <property type="component" value="Unassembled WGS sequence"/>
</dbReference>
<comment type="caution">
    <text evidence="1">The sequence shown here is derived from an EMBL/GenBank/DDBJ whole genome shotgun (WGS) entry which is preliminary data.</text>
</comment>
<sequence length="67" mass="7876">MSFEMRPSSSSFRYMHTILSFPEKQAVCKGAFFSQSLKRRRSFNSLSLLTCWMIAFMTRHEPAYDAQ</sequence>
<proteinExistence type="predicted"/>
<accession>A0ABQ7H2H7</accession>
<gene>
    <name evidence="1" type="ORF">DUNSADRAFT_14619</name>
</gene>
<evidence type="ECO:0000313" key="1">
    <source>
        <dbReference type="EMBL" id="KAF5841061.1"/>
    </source>
</evidence>
<name>A0ABQ7H2H7_DUNSA</name>
<evidence type="ECO:0000313" key="2">
    <source>
        <dbReference type="Proteomes" id="UP000815325"/>
    </source>
</evidence>
<protein>
    <recommendedName>
        <fullName evidence="3">Encoded protein</fullName>
    </recommendedName>
</protein>
<reference evidence="1" key="1">
    <citation type="submission" date="2017-08" db="EMBL/GenBank/DDBJ databases">
        <authorList>
            <person name="Polle J.E."/>
            <person name="Barry K."/>
            <person name="Cushman J."/>
            <person name="Schmutz J."/>
            <person name="Tran D."/>
            <person name="Hathwaick L.T."/>
            <person name="Yim W.C."/>
            <person name="Jenkins J."/>
            <person name="Mckie-Krisberg Z.M."/>
            <person name="Prochnik S."/>
            <person name="Lindquist E."/>
            <person name="Dockter R.B."/>
            <person name="Adam C."/>
            <person name="Molina H."/>
            <person name="Bunkerborg J."/>
            <person name="Jin E."/>
            <person name="Buchheim M."/>
            <person name="Magnuson J."/>
        </authorList>
    </citation>
    <scope>NUCLEOTIDE SEQUENCE</scope>
    <source>
        <strain evidence="1">CCAP 19/18</strain>
    </source>
</reference>
<evidence type="ECO:0008006" key="3">
    <source>
        <dbReference type="Google" id="ProtNLM"/>
    </source>
</evidence>
<dbReference type="EMBL" id="MU069496">
    <property type="protein sequence ID" value="KAF5841061.1"/>
    <property type="molecule type" value="Genomic_DNA"/>
</dbReference>